<keyword evidence="4" id="KW-1185">Reference proteome</keyword>
<reference evidence="3" key="1">
    <citation type="submission" date="2022-10" db="EMBL/GenBank/DDBJ databases">
        <title>Tapping the CABI collections for fungal endophytes: first genome assemblies for Collariella, Neodidymelliopsis, Ascochyta clinopodiicola, Didymella pomorum, Didymosphaeria variabile, Neocosmospora piperis and Neocucurbitaria cava.</title>
        <authorList>
            <person name="Hill R."/>
        </authorList>
    </citation>
    <scope>NUCLEOTIDE SEQUENCE</scope>
    <source>
        <strain evidence="3">IMI 356815</strain>
    </source>
</reference>
<feature type="domain" description="Protein kinase" evidence="2">
    <location>
        <begin position="185"/>
        <end position="507"/>
    </location>
</feature>
<gene>
    <name evidence="3" type="ORF">N0V89_009350</name>
</gene>
<dbReference type="OrthoDB" id="3790807at2759"/>
<dbReference type="Pfam" id="PF00069">
    <property type="entry name" value="Pkinase"/>
    <property type="match status" value="1"/>
</dbReference>
<dbReference type="GO" id="GO:0005524">
    <property type="term" value="F:ATP binding"/>
    <property type="evidence" value="ECO:0007669"/>
    <property type="project" value="InterPro"/>
</dbReference>
<evidence type="ECO:0000256" key="1">
    <source>
        <dbReference type="SAM" id="MobiDB-lite"/>
    </source>
</evidence>
<dbReference type="InterPro" id="IPR011009">
    <property type="entry name" value="Kinase-like_dom_sf"/>
</dbReference>
<dbReference type="GeneID" id="80912880"/>
<feature type="region of interest" description="Disordered" evidence="1">
    <location>
        <begin position="545"/>
        <end position="564"/>
    </location>
</feature>
<evidence type="ECO:0000259" key="2">
    <source>
        <dbReference type="PROSITE" id="PS50011"/>
    </source>
</evidence>
<dbReference type="PANTHER" id="PTHR24359:SF1">
    <property type="entry name" value="INHIBITOR OF NUCLEAR FACTOR KAPPA-B KINASE EPSILON SUBUNIT HOMOLOG 1-RELATED"/>
    <property type="match status" value="1"/>
</dbReference>
<feature type="region of interest" description="Disordered" evidence="1">
    <location>
        <begin position="364"/>
        <end position="386"/>
    </location>
</feature>
<name>A0A9W8XFD9_9PLEO</name>
<feature type="compositionally biased region" description="Polar residues" evidence="1">
    <location>
        <begin position="545"/>
        <end position="556"/>
    </location>
</feature>
<dbReference type="SUPFAM" id="SSF56112">
    <property type="entry name" value="Protein kinase-like (PK-like)"/>
    <property type="match status" value="1"/>
</dbReference>
<feature type="compositionally biased region" description="Basic and acidic residues" evidence="1">
    <location>
        <begin position="369"/>
        <end position="382"/>
    </location>
</feature>
<dbReference type="Gene3D" id="1.10.510.10">
    <property type="entry name" value="Transferase(Phosphotransferase) domain 1"/>
    <property type="match status" value="1"/>
</dbReference>
<organism evidence="3 4">
    <name type="scientific">Didymosphaeria variabile</name>
    <dbReference type="NCBI Taxonomy" id="1932322"/>
    <lineage>
        <taxon>Eukaryota</taxon>
        <taxon>Fungi</taxon>
        <taxon>Dikarya</taxon>
        <taxon>Ascomycota</taxon>
        <taxon>Pezizomycotina</taxon>
        <taxon>Dothideomycetes</taxon>
        <taxon>Pleosporomycetidae</taxon>
        <taxon>Pleosporales</taxon>
        <taxon>Massarineae</taxon>
        <taxon>Didymosphaeriaceae</taxon>
        <taxon>Didymosphaeria</taxon>
    </lineage>
</organism>
<dbReference type="RefSeq" id="XP_056067366.1">
    <property type="nucleotide sequence ID" value="XM_056218101.1"/>
</dbReference>
<dbReference type="InterPro" id="IPR000719">
    <property type="entry name" value="Prot_kinase_dom"/>
</dbReference>
<accession>A0A9W8XFD9</accession>
<dbReference type="EMBL" id="JAPEUX010000007">
    <property type="protein sequence ID" value="KAJ4347978.1"/>
    <property type="molecule type" value="Genomic_DNA"/>
</dbReference>
<dbReference type="GO" id="GO:0004674">
    <property type="term" value="F:protein serine/threonine kinase activity"/>
    <property type="evidence" value="ECO:0007669"/>
    <property type="project" value="TreeGrafter"/>
</dbReference>
<dbReference type="CDD" id="cd00180">
    <property type="entry name" value="PKc"/>
    <property type="match status" value="1"/>
</dbReference>
<sequence length="719" mass="82600">MLHVEPTPFQRKQNELKERLDWAKREDSGHFYIPLGEVERILSESALRLLIRYYDPQCSREDLSNAVCLLLERQPHDDLAAYRYLRVFATLIHCGNETYIERAIQYFLSPIRAEQPESKIWRPPEDVTLPTNDAEDIKAFYNNLGIERHGFYDHFFERKKRFCALVLKEGGRHEVSQDVILPFSINDDDLLGEGGAGKVFKVKVGKRHWVDKWLSNPEDMLLAIKRFNPPTTDKLKDRFENEFPNLMRLKHASIKSENVMLPLASLKHGQQRYLIYDLAENHLGDYMAPTNAKYVFTKESTKTVLKNATDLVGALKWIHQYKPYHSVWHNDIKPENILILRDSSREIWKLADFDRSLAKATLSASGTELRPKDEHSYRSPDRKRGKRGDVWSMACMITLVLSWLADGPHGIGEFTTLRNNGNPEAPDVFYEWNNPESQNLNPGVQKWLVLLCGKAKQMAEKPLENGEADDFSSRYSKYVENVIGFLKRRAFVAWESRAHSDEFYTFMDKEYSQIPNTDFMEPETVKESEEISPTRIESTWDEFQTASRALSPQPQRASHDSESQRTLALRTRNLSTLSTPISAKTATTDPLTGITTRECSPLCSAIGRKVPPDEIPTESAALNDPCPKCGDIPIHKAIRKDSEAWVRKLLANKKTKRELKCDKGGSCNPLTRSGKEGRLWAAKLLIDEGCRDIDYNAIKSHTLKDKIKKYIKDVEKGRR</sequence>
<proteinExistence type="predicted"/>
<comment type="caution">
    <text evidence="3">The sequence shown here is derived from an EMBL/GenBank/DDBJ whole genome shotgun (WGS) entry which is preliminary data.</text>
</comment>
<dbReference type="PROSITE" id="PS50011">
    <property type="entry name" value="PROTEIN_KINASE_DOM"/>
    <property type="match status" value="1"/>
</dbReference>
<dbReference type="PROSITE" id="PS00108">
    <property type="entry name" value="PROTEIN_KINASE_ST"/>
    <property type="match status" value="1"/>
</dbReference>
<dbReference type="InterPro" id="IPR008271">
    <property type="entry name" value="Ser/Thr_kinase_AS"/>
</dbReference>
<dbReference type="SMART" id="SM00220">
    <property type="entry name" value="S_TKc"/>
    <property type="match status" value="1"/>
</dbReference>
<evidence type="ECO:0000313" key="4">
    <source>
        <dbReference type="Proteomes" id="UP001140513"/>
    </source>
</evidence>
<protein>
    <recommendedName>
        <fullName evidence="2">Protein kinase domain-containing protein</fullName>
    </recommendedName>
</protein>
<dbReference type="PANTHER" id="PTHR24359">
    <property type="entry name" value="SERINE/THREONINE-PROTEIN KINASE SBK1"/>
    <property type="match status" value="1"/>
</dbReference>
<dbReference type="Proteomes" id="UP001140513">
    <property type="component" value="Unassembled WGS sequence"/>
</dbReference>
<dbReference type="AlphaFoldDB" id="A0A9W8XFD9"/>
<evidence type="ECO:0000313" key="3">
    <source>
        <dbReference type="EMBL" id="KAJ4347978.1"/>
    </source>
</evidence>